<evidence type="ECO:0000256" key="1">
    <source>
        <dbReference type="SAM" id="MobiDB-lite"/>
    </source>
</evidence>
<feature type="transmembrane region" description="Helical" evidence="2">
    <location>
        <begin position="12"/>
        <end position="32"/>
    </location>
</feature>
<feature type="compositionally biased region" description="Pro residues" evidence="1">
    <location>
        <begin position="359"/>
        <end position="368"/>
    </location>
</feature>
<keyword evidence="2" id="KW-1133">Transmembrane helix</keyword>
<sequence>MPWSESLPQFSLAGTLLTVLLLFFAAFGEPLLGRRAFSWLSRRRDGDERALGLLYAVTVAIHVLWGLMVLVVLLVSPALNLVDLGLRTPDAFGPIVGAAIGGLIALAAFWVLVNGLPTRERFPVLGKLSGGKGGRGKPGRRAKPGDADAEGTEGRGRKGHRGRRGAAKPMTLPEPGREQYLLLPRTGRERGLAAGMAVTGGVFGELLYRGLFITLVASMGVPLWIAAVLSIVVFAVAHAYQGWWGLLSAGFSGTLFTILYLGTGSLVIPVLVHVALNLRSVVFPPAADREAAHEAYRSGDRYDDEYDEYEYDGYEGDGYEDRGHGDTEYGEDDYGRTGEFEAVEADRTENEPMAAAVPAGPPAPPLQQGPPSAGTPPFGQSAPYPGPHNPNPHNPGPRPPQPGPGHFQQASPPPYRPTPQQPPQHRPPQGLPQGPPPGYGQQPPQQPPQPPQGPPPAYPHPSAPPSSDGGDFRSGPGPAADQGGHRLYPDEWIDRHHGPEGDTPGPGSPPRD</sequence>
<dbReference type="RefSeq" id="WP_312894034.1">
    <property type="nucleotide sequence ID" value="NZ_BAAAKM010000067.1"/>
</dbReference>
<accession>A0A840WIY9</accession>
<proteinExistence type="predicted"/>
<dbReference type="GO" id="GO:0004175">
    <property type="term" value="F:endopeptidase activity"/>
    <property type="evidence" value="ECO:0007669"/>
    <property type="project" value="UniProtKB-ARBA"/>
</dbReference>
<feature type="region of interest" description="Disordered" evidence="1">
    <location>
        <begin position="351"/>
        <end position="512"/>
    </location>
</feature>
<dbReference type="AlphaFoldDB" id="A0A840WIY9"/>
<protein>
    <recommendedName>
        <fullName evidence="3">CAAX prenyl protease 2/Lysostaphin resistance protein A-like domain-containing protein</fullName>
    </recommendedName>
</protein>
<evidence type="ECO:0000256" key="2">
    <source>
        <dbReference type="SAM" id="Phobius"/>
    </source>
</evidence>
<feature type="compositionally biased region" description="Basic and acidic residues" evidence="1">
    <location>
        <begin position="319"/>
        <end position="336"/>
    </location>
</feature>
<dbReference type="GO" id="GO:0080120">
    <property type="term" value="P:CAAX-box protein maturation"/>
    <property type="evidence" value="ECO:0007669"/>
    <property type="project" value="UniProtKB-ARBA"/>
</dbReference>
<feature type="compositionally biased region" description="Basic and acidic residues" evidence="1">
    <location>
        <begin position="483"/>
        <end position="500"/>
    </location>
</feature>
<feature type="region of interest" description="Disordered" evidence="1">
    <location>
        <begin position="309"/>
        <end position="336"/>
    </location>
</feature>
<feature type="compositionally biased region" description="Pro residues" evidence="1">
    <location>
        <begin position="384"/>
        <end position="403"/>
    </location>
</feature>
<feature type="domain" description="CAAX prenyl protease 2/Lysostaphin resistance protein A-like" evidence="3">
    <location>
        <begin position="194"/>
        <end position="278"/>
    </location>
</feature>
<gene>
    <name evidence="4" type="ORF">HNR07_006560</name>
</gene>
<feature type="compositionally biased region" description="Pro residues" evidence="1">
    <location>
        <begin position="411"/>
        <end position="464"/>
    </location>
</feature>
<reference evidence="4 5" key="1">
    <citation type="submission" date="2020-08" db="EMBL/GenBank/DDBJ databases">
        <title>Sequencing the genomes of 1000 actinobacteria strains.</title>
        <authorList>
            <person name="Klenk H.-P."/>
        </authorList>
    </citation>
    <scope>NUCLEOTIDE SEQUENCE [LARGE SCALE GENOMIC DNA]</scope>
    <source>
        <strain evidence="4 5">DSM 44598</strain>
    </source>
</reference>
<evidence type="ECO:0000259" key="3">
    <source>
        <dbReference type="Pfam" id="PF02517"/>
    </source>
</evidence>
<feature type="transmembrane region" description="Helical" evidence="2">
    <location>
        <begin position="53"/>
        <end position="79"/>
    </location>
</feature>
<feature type="compositionally biased region" description="Basic residues" evidence="1">
    <location>
        <begin position="157"/>
        <end position="166"/>
    </location>
</feature>
<dbReference type="PRINTS" id="PR01217">
    <property type="entry name" value="PRICHEXTENSN"/>
</dbReference>
<feature type="transmembrane region" description="Helical" evidence="2">
    <location>
        <begin position="211"/>
        <end position="237"/>
    </location>
</feature>
<keyword evidence="2" id="KW-0812">Transmembrane</keyword>
<dbReference type="Proteomes" id="UP000579647">
    <property type="component" value="Unassembled WGS sequence"/>
</dbReference>
<feature type="transmembrane region" description="Helical" evidence="2">
    <location>
        <begin position="243"/>
        <end position="272"/>
    </location>
</feature>
<comment type="caution">
    <text evidence="4">The sequence shown here is derived from an EMBL/GenBank/DDBJ whole genome shotgun (WGS) entry which is preliminary data.</text>
</comment>
<feature type="transmembrane region" description="Helical" evidence="2">
    <location>
        <begin position="91"/>
        <end position="113"/>
    </location>
</feature>
<dbReference type="EMBL" id="JACHDO010000001">
    <property type="protein sequence ID" value="MBB5495423.1"/>
    <property type="molecule type" value="Genomic_DNA"/>
</dbReference>
<name>A0A840WIY9_9ACTN</name>
<dbReference type="Pfam" id="PF02517">
    <property type="entry name" value="Rce1-like"/>
    <property type="match status" value="1"/>
</dbReference>
<organism evidence="4 5">
    <name type="scientific">Nocardiopsis metallicus</name>
    <dbReference type="NCBI Taxonomy" id="179819"/>
    <lineage>
        <taxon>Bacteria</taxon>
        <taxon>Bacillati</taxon>
        <taxon>Actinomycetota</taxon>
        <taxon>Actinomycetes</taxon>
        <taxon>Streptosporangiales</taxon>
        <taxon>Nocardiopsidaceae</taxon>
        <taxon>Nocardiopsis</taxon>
    </lineage>
</organism>
<dbReference type="InterPro" id="IPR003675">
    <property type="entry name" value="Rce1/LyrA-like_dom"/>
</dbReference>
<feature type="region of interest" description="Disordered" evidence="1">
    <location>
        <begin position="127"/>
        <end position="173"/>
    </location>
</feature>
<keyword evidence="2" id="KW-0472">Membrane</keyword>
<feature type="compositionally biased region" description="Acidic residues" evidence="1">
    <location>
        <begin position="309"/>
        <end position="318"/>
    </location>
</feature>
<evidence type="ECO:0000313" key="4">
    <source>
        <dbReference type="EMBL" id="MBB5495423.1"/>
    </source>
</evidence>
<evidence type="ECO:0000313" key="5">
    <source>
        <dbReference type="Proteomes" id="UP000579647"/>
    </source>
</evidence>
<keyword evidence="5" id="KW-1185">Reference proteome</keyword>